<dbReference type="OrthoDB" id="271821at2"/>
<evidence type="ECO:0000313" key="2">
    <source>
        <dbReference type="EMBL" id="QDZ01109.1"/>
    </source>
</evidence>
<evidence type="ECO:0000259" key="1">
    <source>
        <dbReference type="SMART" id="SM01126"/>
    </source>
</evidence>
<reference evidence="2" key="1">
    <citation type="submission" date="2020-04" db="EMBL/GenBank/DDBJ databases">
        <title>Nitratireductor sp. nov. isolated from mangrove soil.</title>
        <authorList>
            <person name="Ye Y."/>
        </authorList>
    </citation>
    <scope>NUCLEOTIDE SEQUENCE</scope>
    <source>
        <strain evidence="2">SY7</strain>
    </source>
</reference>
<dbReference type="InterPro" id="IPR053164">
    <property type="entry name" value="IS1016-like_transposase"/>
</dbReference>
<dbReference type="Proteomes" id="UP000321389">
    <property type="component" value="Chromosome"/>
</dbReference>
<dbReference type="RefSeq" id="WP_146299754.1">
    <property type="nucleotide sequence ID" value="NZ_CP042301.2"/>
</dbReference>
<dbReference type="Pfam" id="PF12760">
    <property type="entry name" value="Zn_ribbon_IS1595"/>
    <property type="match status" value="1"/>
</dbReference>
<name>A0A5B8KZR9_9HYPH</name>
<gene>
    <name evidence="2" type="ORF">FQ775_12380</name>
</gene>
<proteinExistence type="predicted"/>
<dbReference type="SMART" id="SM01126">
    <property type="entry name" value="DDE_Tnp_IS1595"/>
    <property type="match status" value="1"/>
</dbReference>
<protein>
    <submittedName>
        <fullName evidence="2">IS1595 family transposase</fullName>
    </submittedName>
</protein>
<dbReference type="InterPro" id="IPR024442">
    <property type="entry name" value="Transposase_Zn_ribbon"/>
</dbReference>
<dbReference type="InterPro" id="IPR024445">
    <property type="entry name" value="Tnp_ISXO2-like"/>
</dbReference>
<dbReference type="EMBL" id="CP042301">
    <property type="protein sequence ID" value="QDZ01109.1"/>
    <property type="molecule type" value="Genomic_DNA"/>
</dbReference>
<organism evidence="2 3">
    <name type="scientific">Nitratireductor mangrovi</name>
    <dbReference type="NCBI Taxonomy" id="2599600"/>
    <lineage>
        <taxon>Bacteria</taxon>
        <taxon>Pseudomonadati</taxon>
        <taxon>Pseudomonadota</taxon>
        <taxon>Alphaproteobacteria</taxon>
        <taxon>Hyphomicrobiales</taxon>
        <taxon>Phyllobacteriaceae</taxon>
        <taxon>Nitratireductor</taxon>
    </lineage>
</organism>
<dbReference type="AlphaFoldDB" id="A0A5B8KZR9"/>
<dbReference type="NCBIfam" id="NF033547">
    <property type="entry name" value="transpos_IS1595"/>
    <property type="match status" value="1"/>
</dbReference>
<dbReference type="Pfam" id="PF12762">
    <property type="entry name" value="DDE_Tnp_IS1595"/>
    <property type="match status" value="1"/>
</dbReference>
<dbReference type="PANTHER" id="PTHR47163">
    <property type="entry name" value="DDE_TNP_IS1595 DOMAIN-CONTAINING PROTEIN"/>
    <property type="match status" value="1"/>
</dbReference>
<dbReference type="PANTHER" id="PTHR47163:SF2">
    <property type="entry name" value="SI:DKEY-17M8.2"/>
    <property type="match status" value="1"/>
</dbReference>
<evidence type="ECO:0000313" key="3">
    <source>
        <dbReference type="Proteomes" id="UP000321389"/>
    </source>
</evidence>
<feature type="domain" description="ISXO2-like transposase" evidence="1">
    <location>
        <begin position="131"/>
        <end position="283"/>
    </location>
</feature>
<accession>A0A5B8KZR9</accession>
<sequence length="319" mass="36733">MDITAPIYTDPDKAREHLEAIHWPHGPICPHCKNSDHTRITKLEGKSTRPGVYKCKECRKPFTVTVGTVFERSKIPLNKWVLASHLMASSKKGMSAHQLWRMLGFGSYRTAWFMMHRIREAMMEKTDTSGPIGGEGKTVEVDETYFGPKDRITTRTIRGKPGHKSKRMVVALVERGGHTRMFYVEKATAADIRDVMVRNISRRSVLHTDESRLYVETGKEYAKHQTVRHTAGEYVRYEDGAIIHSNTVENVFSVLKRGMRGTYQHCGEAHLHRYLAEFGFRYNRRSALGIEDWERAEDLLRGARDKRLTYRRTDEAAHA</sequence>
<dbReference type="KEGG" id="niy:FQ775_12380"/>
<keyword evidence="3" id="KW-1185">Reference proteome</keyword>